<proteinExistence type="predicted"/>
<dbReference type="EMBL" id="JAGKQM010000006">
    <property type="protein sequence ID" value="KAH0922134.1"/>
    <property type="molecule type" value="Genomic_DNA"/>
</dbReference>
<organism evidence="1 2">
    <name type="scientific">Brassica napus</name>
    <name type="common">Rape</name>
    <dbReference type="NCBI Taxonomy" id="3708"/>
    <lineage>
        <taxon>Eukaryota</taxon>
        <taxon>Viridiplantae</taxon>
        <taxon>Streptophyta</taxon>
        <taxon>Embryophyta</taxon>
        <taxon>Tracheophyta</taxon>
        <taxon>Spermatophyta</taxon>
        <taxon>Magnoliopsida</taxon>
        <taxon>eudicotyledons</taxon>
        <taxon>Gunneridae</taxon>
        <taxon>Pentapetalae</taxon>
        <taxon>rosids</taxon>
        <taxon>malvids</taxon>
        <taxon>Brassicales</taxon>
        <taxon>Brassicaceae</taxon>
        <taxon>Brassiceae</taxon>
        <taxon>Brassica</taxon>
    </lineage>
</organism>
<protein>
    <recommendedName>
        <fullName evidence="3">RNase H type-1 domain-containing protein</fullName>
    </recommendedName>
</protein>
<gene>
    <name evidence="1" type="ORF">HID58_022152</name>
</gene>
<evidence type="ECO:0000313" key="1">
    <source>
        <dbReference type="EMBL" id="KAH0922134.1"/>
    </source>
</evidence>
<name>A0ABQ8CYG1_BRANA</name>
<evidence type="ECO:0000313" key="2">
    <source>
        <dbReference type="Proteomes" id="UP000824890"/>
    </source>
</evidence>
<sequence>MTYAAWDVSTGNCGLGWHLRDSTGFCAENSSSHRRFVTSALVAEALAVKAAVSAAVSSHVSSLQIID</sequence>
<accession>A0ABQ8CYG1</accession>
<reference evidence="1 2" key="1">
    <citation type="submission" date="2021-05" db="EMBL/GenBank/DDBJ databases">
        <title>Genome Assembly of Synthetic Allotetraploid Brassica napus Reveals Homoeologous Exchanges between Subgenomes.</title>
        <authorList>
            <person name="Davis J.T."/>
        </authorList>
    </citation>
    <scope>NUCLEOTIDE SEQUENCE [LARGE SCALE GENOMIC DNA]</scope>
    <source>
        <strain evidence="2">cv. Da-Ae</strain>
        <tissue evidence="1">Seedling</tissue>
    </source>
</reference>
<comment type="caution">
    <text evidence="1">The sequence shown here is derived from an EMBL/GenBank/DDBJ whole genome shotgun (WGS) entry which is preliminary data.</text>
</comment>
<dbReference type="Proteomes" id="UP000824890">
    <property type="component" value="Unassembled WGS sequence"/>
</dbReference>
<keyword evidence="2" id="KW-1185">Reference proteome</keyword>
<evidence type="ECO:0008006" key="3">
    <source>
        <dbReference type="Google" id="ProtNLM"/>
    </source>
</evidence>